<accession>A0A7R9HAQ2</accession>
<proteinExistence type="predicted"/>
<dbReference type="InterPro" id="IPR041588">
    <property type="entry name" value="Integrase_H2C2"/>
</dbReference>
<feature type="domain" description="Integrase zinc-binding" evidence="1">
    <location>
        <begin position="10"/>
        <end position="52"/>
    </location>
</feature>
<dbReference type="Pfam" id="PF17921">
    <property type="entry name" value="Integrase_H2C2"/>
    <property type="match status" value="1"/>
</dbReference>
<sequence length="132" mass="15045">MDLYQHTSRIQRLHVGHLGVVETKLLVDNYVWWLRMNNDIENYVLGNHTCQEDMNGVTPLPGSNENGSTLLPAVNEEARAGDIWRTLKDSSNSRIHLFKVISKGGEWGSPSRTCTAREKEGTPPRRITYLHF</sequence>
<reference evidence="2" key="1">
    <citation type="submission" date="2020-11" db="EMBL/GenBank/DDBJ databases">
        <authorList>
            <person name="Tran Van P."/>
        </authorList>
    </citation>
    <scope>NUCLEOTIDE SEQUENCE</scope>
</reference>
<protein>
    <recommendedName>
        <fullName evidence="1">Integrase zinc-binding domain-containing protein</fullName>
    </recommendedName>
</protein>
<organism evidence="2">
    <name type="scientific">Timema poppense</name>
    <name type="common">Walking stick</name>
    <dbReference type="NCBI Taxonomy" id="170557"/>
    <lineage>
        <taxon>Eukaryota</taxon>
        <taxon>Metazoa</taxon>
        <taxon>Ecdysozoa</taxon>
        <taxon>Arthropoda</taxon>
        <taxon>Hexapoda</taxon>
        <taxon>Insecta</taxon>
        <taxon>Pterygota</taxon>
        <taxon>Neoptera</taxon>
        <taxon>Polyneoptera</taxon>
        <taxon>Phasmatodea</taxon>
        <taxon>Timematodea</taxon>
        <taxon>Timematoidea</taxon>
        <taxon>Timematidae</taxon>
        <taxon>Timema</taxon>
    </lineage>
</organism>
<evidence type="ECO:0000259" key="1">
    <source>
        <dbReference type="Pfam" id="PF17921"/>
    </source>
</evidence>
<dbReference type="EMBL" id="OD007754">
    <property type="protein sequence ID" value="CAD7414317.1"/>
    <property type="molecule type" value="Genomic_DNA"/>
</dbReference>
<gene>
    <name evidence="2" type="ORF">TPSB3V08_LOCUS9592</name>
</gene>
<evidence type="ECO:0000313" key="2">
    <source>
        <dbReference type="EMBL" id="CAD7414317.1"/>
    </source>
</evidence>
<dbReference type="AlphaFoldDB" id="A0A7R9HAQ2"/>
<dbReference type="Gene3D" id="1.10.340.70">
    <property type="match status" value="1"/>
</dbReference>
<name>A0A7R9HAQ2_TIMPO</name>